<keyword evidence="4" id="KW-1185">Reference proteome</keyword>
<gene>
    <name evidence="3" type="ORF">CALCODRAFT_498012</name>
</gene>
<evidence type="ECO:0000313" key="4">
    <source>
        <dbReference type="Proteomes" id="UP000076842"/>
    </source>
</evidence>
<feature type="signal peptide" evidence="2">
    <location>
        <begin position="1"/>
        <end position="28"/>
    </location>
</feature>
<accession>A0A165F0U4</accession>
<name>A0A165F0U4_9BASI</name>
<dbReference type="Proteomes" id="UP000076842">
    <property type="component" value="Unassembled WGS sequence"/>
</dbReference>
<dbReference type="InParanoid" id="A0A165F0U4"/>
<protein>
    <submittedName>
        <fullName evidence="3">Uncharacterized protein</fullName>
    </submittedName>
</protein>
<reference evidence="3 4" key="1">
    <citation type="journal article" date="2016" name="Mol. Biol. Evol.">
        <title>Comparative Genomics of Early-Diverging Mushroom-Forming Fungi Provides Insights into the Origins of Lignocellulose Decay Capabilities.</title>
        <authorList>
            <person name="Nagy L.G."/>
            <person name="Riley R."/>
            <person name="Tritt A."/>
            <person name="Adam C."/>
            <person name="Daum C."/>
            <person name="Floudas D."/>
            <person name="Sun H."/>
            <person name="Yadav J.S."/>
            <person name="Pangilinan J."/>
            <person name="Larsson K.H."/>
            <person name="Matsuura K."/>
            <person name="Barry K."/>
            <person name="Labutti K."/>
            <person name="Kuo R."/>
            <person name="Ohm R.A."/>
            <person name="Bhattacharya S.S."/>
            <person name="Shirouzu T."/>
            <person name="Yoshinaga Y."/>
            <person name="Martin F.M."/>
            <person name="Grigoriev I.V."/>
            <person name="Hibbett D.S."/>
        </authorList>
    </citation>
    <scope>NUCLEOTIDE SEQUENCE [LARGE SCALE GENOMIC DNA]</scope>
    <source>
        <strain evidence="3 4">HHB12733</strain>
    </source>
</reference>
<dbReference type="EMBL" id="KV423986">
    <property type="protein sequence ID" value="KZT55947.1"/>
    <property type="molecule type" value="Genomic_DNA"/>
</dbReference>
<feature type="region of interest" description="Disordered" evidence="1">
    <location>
        <begin position="38"/>
        <end position="106"/>
    </location>
</feature>
<organism evidence="3 4">
    <name type="scientific">Calocera cornea HHB12733</name>
    <dbReference type="NCBI Taxonomy" id="1353952"/>
    <lineage>
        <taxon>Eukaryota</taxon>
        <taxon>Fungi</taxon>
        <taxon>Dikarya</taxon>
        <taxon>Basidiomycota</taxon>
        <taxon>Agaricomycotina</taxon>
        <taxon>Dacrymycetes</taxon>
        <taxon>Dacrymycetales</taxon>
        <taxon>Dacrymycetaceae</taxon>
        <taxon>Calocera</taxon>
    </lineage>
</organism>
<sequence length="106" mass="10679">MSMTSACMLAFFSFFVALLELVIWGCWSWEWDRRGFGGTEGTGGLAAGEAEEEEVGPPLDGLSQGGDREGGVGSTGQRGSAVSSEEGGRGGKRGSAADGAVEAGAG</sequence>
<proteinExistence type="predicted"/>
<feature type="chain" id="PRO_5007857496" evidence="2">
    <location>
        <begin position="29"/>
        <end position="106"/>
    </location>
</feature>
<evidence type="ECO:0000256" key="1">
    <source>
        <dbReference type="SAM" id="MobiDB-lite"/>
    </source>
</evidence>
<evidence type="ECO:0000313" key="3">
    <source>
        <dbReference type="EMBL" id="KZT55947.1"/>
    </source>
</evidence>
<dbReference type="AlphaFoldDB" id="A0A165F0U4"/>
<evidence type="ECO:0000256" key="2">
    <source>
        <dbReference type="SAM" id="SignalP"/>
    </source>
</evidence>
<keyword evidence="2" id="KW-0732">Signal</keyword>